<reference evidence="1" key="2">
    <citation type="submission" date="2023-06" db="EMBL/GenBank/DDBJ databases">
        <authorList>
            <person name="Ma L."/>
            <person name="Liu K.-W."/>
            <person name="Li Z."/>
            <person name="Hsiao Y.-Y."/>
            <person name="Qi Y."/>
            <person name="Fu T."/>
            <person name="Tang G."/>
            <person name="Zhang D."/>
            <person name="Sun W.-H."/>
            <person name="Liu D.-K."/>
            <person name="Li Y."/>
            <person name="Chen G.-Z."/>
            <person name="Liu X.-D."/>
            <person name="Liao X.-Y."/>
            <person name="Jiang Y.-T."/>
            <person name="Yu X."/>
            <person name="Hao Y."/>
            <person name="Huang J."/>
            <person name="Zhao X.-W."/>
            <person name="Ke S."/>
            <person name="Chen Y.-Y."/>
            <person name="Wu W.-L."/>
            <person name="Hsu J.-L."/>
            <person name="Lin Y.-F."/>
            <person name="Huang M.-D."/>
            <person name="Li C.-Y."/>
            <person name="Huang L."/>
            <person name="Wang Z.-W."/>
            <person name="Zhao X."/>
            <person name="Zhong W.-Y."/>
            <person name="Peng D.-H."/>
            <person name="Ahmad S."/>
            <person name="Lan S."/>
            <person name="Zhang J.-S."/>
            <person name="Tsai W.-C."/>
            <person name="Van De Peer Y."/>
            <person name="Liu Z.-J."/>
        </authorList>
    </citation>
    <scope>NUCLEOTIDE SEQUENCE</scope>
    <source>
        <strain evidence="1">SCP</strain>
        <tissue evidence="1">Leaves</tissue>
    </source>
</reference>
<protein>
    <submittedName>
        <fullName evidence="1">G-type lectin S-receptor-like serine/threonine-protein kinase</fullName>
    </submittedName>
</protein>
<name>A0AAV8ZYV8_ACOGR</name>
<reference evidence="1" key="1">
    <citation type="journal article" date="2023" name="Nat. Commun.">
        <title>Diploid and tetraploid genomes of Acorus and the evolution of monocots.</title>
        <authorList>
            <person name="Ma L."/>
            <person name="Liu K.W."/>
            <person name="Li Z."/>
            <person name="Hsiao Y.Y."/>
            <person name="Qi Y."/>
            <person name="Fu T."/>
            <person name="Tang G.D."/>
            <person name="Zhang D."/>
            <person name="Sun W.H."/>
            <person name="Liu D.K."/>
            <person name="Li Y."/>
            <person name="Chen G.Z."/>
            <person name="Liu X.D."/>
            <person name="Liao X.Y."/>
            <person name="Jiang Y.T."/>
            <person name="Yu X."/>
            <person name="Hao Y."/>
            <person name="Huang J."/>
            <person name="Zhao X.W."/>
            <person name="Ke S."/>
            <person name="Chen Y.Y."/>
            <person name="Wu W.L."/>
            <person name="Hsu J.L."/>
            <person name="Lin Y.F."/>
            <person name="Huang M.D."/>
            <person name="Li C.Y."/>
            <person name="Huang L."/>
            <person name="Wang Z.W."/>
            <person name="Zhao X."/>
            <person name="Zhong W.Y."/>
            <person name="Peng D.H."/>
            <person name="Ahmad S."/>
            <person name="Lan S."/>
            <person name="Zhang J.S."/>
            <person name="Tsai W.C."/>
            <person name="Van de Peer Y."/>
            <person name="Liu Z.J."/>
        </authorList>
    </citation>
    <scope>NUCLEOTIDE SEQUENCE</scope>
    <source>
        <strain evidence="1">SCP</strain>
    </source>
</reference>
<sequence>MTTRRTQAHLDGLGYYSYPGTTVTTVKRLIDPIKKGRKQLREYLSKSYYGYGIVLLETVSGRRNFDVLEKTGWKKFSVWAYEEYIGGTVDKRLNENDIDAEQ</sequence>
<organism evidence="1 2">
    <name type="scientific">Acorus gramineus</name>
    <name type="common">Dwarf sweet flag</name>
    <dbReference type="NCBI Taxonomy" id="55184"/>
    <lineage>
        <taxon>Eukaryota</taxon>
        <taxon>Viridiplantae</taxon>
        <taxon>Streptophyta</taxon>
        <taxon>Embryophyta</taxon>
        <taxon>Tracheophyta</taxon>
        <taxon>Spermatophyta</taxon>
        <taxon>Magnoliopsida</taxon>
        <taxon>Liliopsida</taxon>
        <taxon>Acoraceae</taxon>
        <taxon>Acorus</taxon>
    </lineage>
</organism>
<gene>
    <name evidence="1" type="ORF">QJS04_geneDACA023464</name>
</gene>
<keyword evidence="2" id="KW-1185">Reference proteome</keyword>
<keyword evidence="1" id="KW-0808">Transferase</keyword>
<evidence type="ECO:0000313" key="2">
    <source>
        <dbReference type="Proteomes" id="UP001179952"/>
    </source>
</evidence>
<dbReference type="AlphaFoldDB" id="A0AAV8ZYV8"/>
<dbReference type="EMBL" id="JAUJYN010000053">
    <property type="protein sequence ID" value="KAK1257243.1"/>
    <property type="molecule type" value="Genomic_DNA"/>
</dbReference>
<proteinExistence type="predicted"/>
<accession>A0AAV8ZYV8</accession>
<dbReference type="Proteomes" id="UP001179952">
    <property type="component" value="Unassembled WGS sequence"/>
</dbReference>
<dbReference type="GO" id="GO:0016301">
    <property type="term" value="F:kinase activity"/>
    <property type="evidence" value="ECO:0007669"/>
    <property type="project" value="UniProtKB-KW"/>
</dbReference>
<comment type="caution">
    <text evidence="1">The sequence shown here is derived from an EMBL/GenBank/DDBJ whole genome shotgun (WGS) entry which is preliminary data.</text>
</comment>
<keyword evidence="1" id="KW-0418">Kinase</keyword>
<evidence type="ECO:0000313" key="1">
    <source>
        <dbReference type="EMBL" id="KAK1257243.1"/>
    </source>
</evidence>